<reference evidence="9 10" key="1">
    <citation type="submission" date="2020-10" db="EMBL/GenBank/DDBJ databases">
        <title>Sequencing the genomes of 1000 actinobacteria strains.</title>
        <authorList>
            <person name="Klenk H.-P."/>
        </authorList>
    </citation>
    <scope>NUCLEOTIDE SEQUENCE [LARGE SCALE GENOMIC DNA]</scope>
    <source>
        <strain evidence="9 10">DSM 15474</strain>
    </source>
</reference>
<keyword evidence="4" id="KW-0186">Copper</keyword>
<feature type="signal peptide" evidence="7">
    <location>
        <begin position="1"/>
        <end position="32"/>
    </location>
</feature>
<dbReference type="InterPro" id="IPR014755">
    <property type="entry name" value="Cu-Rt/internalin_Ig-like"/>
</dbReference>
<keyword evidence="3 7" id="KW-0732">Signal</keyword>
<dbReference type="RefSeq" id="WP_192591776.1">
    <property type="nucleotide sequence ID" value="NZ_JADBEE010000001.1"/>
</dbReference>
<evidence type="ECO:0000256" key="2">
    <source>
        <dbReference type="ARBA" id="ARBA00022723"/>
    </source>
</evidence>
<feature type="transmembrane region" description="Helical" evidence="6">
    <location>
        <begin position="206"/>
        <end position="227"/>
    </location>
</feature>
<evidence type="ECO:0000256" key="6">
    <source>
        <dbReference type="SAM" id="Phobius"/>
    </source>
</evidence>
<dbReference type="PANTHER" id="PTHR34820">
    <property type="entry name" value="INNER MEMBRANE PROTEIN YEBZ"/>
    <property type="match status" value="1"/>
</dbReference>
<evidence type="ECO:0000259" key="8">
    <source>
        <dbReference type="Pfam" id="PF04234"/>
    </source>
</evidence>
<feature type="compositionally biased region" description="Low complexity" evidence="5">
    <location>
        <begin position="159"/>
        <end position="170"/>
    </location>
</feature>
<dbReference type="Proteomes" id="UP000636579">
    <property type="component" value="Unassembled WGS sequence"/>
</dbReference>
<evidence type="ECO:0000256" key="5">
    <source>
        <dbReference type="SAM" id="MobiDB-lite"/>
    </source>
</evidence>
<evidence type="ECO:0000256" key="1">
    <source>
        <dbReference type="ARBA" id="ARBA00004196"/>
    </source>
</evidence>
<name>A0ABR9J879_9MICC</name>
<evidence type="ECO:0000256" key="7">
    <source>
        <dbReference type="SAM" id="SignalP"/>
    </source>
</evidence>
<feature type="compositionally biased region" description="Acidic residues" evidence="5">
    <location>
        <begin position="171"/>
        <end position="192"/>
    </location>
</feature>
<keyword evidence="10" id="KW-1185">Reference proteome</keyword>
<dbReference type="Pfam" id="PF04234">
    <property type="entry name" value="CopC"/>
    <property type="match status" value="1"/>
</dbReference>
<accession>A0ABR9J879</accession>
<comment type="caution">
    <text evidence="9">The sequence shown here is derived from an EMBL/GenBank/DDBJ whole genome shotgun (WGS) entry which is preliminary data.</text>
</comment>
<evidence type="ECO:0000256" key="3">
    <source>
        <dbReference type="ARBA" id="ARBA00022729"/>
    </source>
</evidence>
<keyword evidence="6" id="KW-1133">Transmembrane helix</keyword>
<feature type="domain" description="CopC" evidence="8">
    <location>
        <begin position="38"/>
        <end position="134"/>
    </location>
</feature>
<protein>
    <submittedName>
        <fullName evidence="9">Methionine-rich copper-binding protein CopC</fullName>
    </submittedName>
</protein>
<feature type="chain" id="PRO_5046619693" evidence="7">
    <location>
        <begin position="33"/>
        <end position="235"/>
    </location>
</feature>
<keyword evidence="2" id="KW-0479">Metal-binding</keyword>
<comment type="subcellular location">
    <subcellularLocation>
        <location evidence="1">Cell envelope</location>
    </subcellularLocation>
</comment>
<dbReference type="SUPFAM" id="SSF81296">
    <property type="entry name" value="E set domains"/>
    <property type="match status" value="1"/>
</dbReference>
<feature type="compositionally biased region" description="Low complexity" evidence="5">
    <location>
        <begin position="140"/>
        <end position="151"/>
    </location>
</feature>
<dbReference type="Gene3D" id="2.60.40.1220">
    <property type="match status" value="1"/>
</dbReference>
<dbReference type="InterPro" id="IPR007348">
    <property type="entry name" value="CopC_dom"/>
</dbReference>
<sequence>MTHRISTTRAQAARITALSAAAGLGLSLAAVAAPAWAHDSLISSSPEAGEVLEASPEEIVLEFSGDGLTDGQGIANVLQISDAEGENWEGETQIEGATMSTELPEELPGGEYTVAYRAVYSDGHAEEQSFDFEVAETAESESPSASAPAESSENDDDAASSPSGQATGDAADGDAESQDSDEQSSEDQEADVSAEVVGYSAGVPTWVLVAGGVVVLGVLAAVVVTVLRGRSRRRN</sequence>
<proteinExistence type="predicted"/>
<gene>
    <name evidence="9" type="ORF">H4W26_001865</name>
</gene>
<evidence type="ECO:0000256" key="4">
    <source>
        <dbReference type="ARBA" id="ARBA00023008"/>
    </source>
</evidence>
<dbReference type="EMBL" id="JADBEE010000001">
    <property type="protein sequence ID" value="MBE1515110.1"/>
    <property type="molecule type" value="Genomic_DNA"/>
</dbReference>
<feature type="region of interest" description="Disordered" evidence="5">
    <location>
        <begin position="134"/>
        <end position="193"/>
    </location>
</feature>
<organism evidence="9 10">
    <name type="scientific">Nesterenkonia halotolerans</name>
    <dbReference type="NCBI Taxonomy" id="225325"/>
    <lineage>
        <taxon>Bacteria</taxon>
        <taxon>Bacillati</taxon>
        <taxon>Actinomycetota</taxon>
        <taxon>Actinomycetes</taxon>
        <taxon>Micrococcales</taxon>
        <taxon>Micrococcaceae</taxon>
        <taxon>Nesterenkonia</taxon>
    </lineage>
</organism>
<evidence type="ECO:0000313" key="9">
    <source>
        <dbReference type="EMBL" id="MBE1515110.1"/>
    </source>
</evidence>
<dbReference type="InterPro" id="IPR014756">
    <property type="entry name" value="Ig_E-set"/>
</dbReference>
<evidence type="ECO:0000313" key="10">
    <source>
        <dbReference type="Proteomes" id="UP000636579"/>
    </source>
</evidence>
<keyword evidence="6" id="KW-0472">Membrane</keyword>
<dbReference type="PANTHER" id="PTHR34820:SF4">
    <property type="entry name" value="INNER MEMBRANE PROTEIN YEBZ"/>
    <property type="match status" value="1"/>
</dbReference>
<keyword evidence="6" id="KW-0812">Transmembrane</keyword>
<dbReference type="InterPro" id="IPR032694">
    <property type="entry name" value="CopC/D"/>
</dbReference>